<organism evidence="1 2">
    <name type="scientific">Rosa chinensis</name>
    <name type="common">China rose</name>
    <dbReference type="NCBI Taxonomy" id="74649"/>
    <lineage>
        <taxon>Eukaryota</taxon>
        <taxon>Viridiplantae</taxon>
        <taxon>Streptophyta</taxon>
        <taxon>Embryophyta</taxon>
        <taxon>Tracheophyta</taxon>
        <taxon>Spermatophyta</taxon>
        <taxon>Magnoliopsida</taxon>
        <taxon>eudicotyledons</taxon>
        <taxon>Gunneridae</taxon>
        <taxon>Pentapetalae</taxon>
        <taxon>rosids</taxon>
        <taxon>fabids</taxon>
        <taxon>Rosales</taxon>
        <taxon>Rosaceae</taxon>
        <taxon>Rosoideae</taxon>
        <taxon>Rosoideae incertae sedis</taxon>
        <taxon>Rosa</taxon>
    </lineage>
</organism>
<comment type="caution">
    <text evidence="1">The sequence shown here is derived from an EMBL/GenBank/DDBJ whole genome shotgun (WGS) entry which is preliminary data.</text>
</comment>
<dbReference type="Proteomes" id="UP000238479">
    <property type="component" value="Chromosome 7"/>
</dbReference>
<dbReference type="EMBL" id="PDCK01000045">
    <property type="protein sequence ID" value="PRQ15818.1"/>
    <property type="molecule type" value="Genomic_DNA"/>
</dbReference>
<protein>
    <submittedName>
        <fullName evidence="1">Uncharacterized protein</fullName>
    </submittedName>
</protein>
<evidence type="ECO:0000313" key="1">
    <source>
        <dbReference type="EMBL" id="PRQ15818.1"/>
    </source>
</evidence>
<sequence>MWDFISILRFSGYPNIKHVVGHVETFSSFSIDLLLVDFAGLSIGSAFSFFTHSIF</sequence>
<evidence type="ECO:0000313" key="2">
    <source>
        <dbReference type="Proteomes" id="UP000238479"/>
    </source>
</evidence>
<accession>A0A2P6P1M5</accession>
<keyword evidence="2" id="KW-1185">Reference proteome</keyword>
<dbReference type="Gramene" id="PRQ15818">
    <property type="protein sequence ID" value="PRQ15818"/>
    <property type="gene ID" value="RchiOBHm_Chr7g0177571"/>
</dbReference>
<gene>
    <name evidence="1" type="ORF">RchiOBHm_Chr7g0177571</name>
</gene>
<dbReference type="AlphaFoldDB" id="A0A2P6P1M5"/>
<name>A0A2P6P1M5_ROSCH</name>
<proteinExistence type="predicted"/>
<reference evidence="1 2" key="1">
    <citation type="journal article" date="2018" name="Nat. Genet.">
        <title>The Rosa genome provides new insights in the design of modern roses.</title>
        <authorList>
            <person name="Bendahmane M."/>
        </authorList>
    </citation>
    <scope>NUCLEOTIDE SEQUENCE [LARGE SCALE GENOMIC DNA]</scope>
    <source>
        <strain evidence="2">cv. Old Blush</strain>
    </source>
</reference>